<evidence type="ECO:0000256" key="5">
    <source>
        <dbReference type="ARBA" id="ARBA00023002"/>
    </source>
</evidence>
<evidence type="ECO:0000313" key="10">
    <source>
        <dbReference type="EMBL" id="MCL6282407.1"/>
    </source>
</evidence>
<dbReference type="InterPro" id="IPR009100">
    <property type="entry name" value="AcylCoA_DH/oxidase_NM_dom_sf"/>
</dbReference>
<name>A0ABT0PZ05_9RHOB</name>
<dbReference type="CDD" id="cd00567">
    <property type="entry name" value="ACAD"/>
    <property type="match status" value="1"/>
</dbReference>
<dbReference type="PANTHER" id="PTHR43884">
    <property type="entry name" value="ACYL-COA DEHYDROGENASE"/>
    <property type="match status" value="1"/>
</dbReference>
<sequence length="388" mass="41015">MDFELNEDQVMLRDMLRRFLNDRYSHEARRTVLASGQSYDTGLFSDLAELGILGAVFAPEQGGYGGTGTDMMVVFQELGRAGVIEPVLGSAVLAGGLLAALDADGHSALLQQTIAGETILALAHSEPQSRYDLGHVTTRASAANGQFVLNGAKVHVLNGAQADMLLVSAREEGGPTDEHGISLFLVPSTTAGVSCTGHLNVDGTSSARITLDAVTVDQSQRLGQPGQAHAALEAAHARATLALCAEALGAMEVAKALTVAYLQERKQFGVPIGSFQALQHRLAGMLIEIEQARSAVINLAGHLEADRLTRECHVSATKNLIGRVGALVAEECIQMHGGIGMTDEYALSHYARRLVMIDHIFGDVDHHLDRFIAFSGGSETTGENANAG</sequence>
<comment type="cofactor">
    <cofactor evidence="1 6">
        <name>FAD</name>
        <dbReference type="ChEBI" id="CHEBI:57692"/>
    </cofactor>
</comment>
<evidence type="ECO:0000256" key="2">
    <source>
        <dbReference type="ARBA" id="ARBA00009347"/>
    </source>
</evidence>
<dbReference type="SUPFAM" id="SSF56645">
    <property type="entry name" value="Acyl-CoA dehydrogenase NM domain-like"/>
    <property type="match status" value="1"/>
</dbReference>
<dbReference type="InterPro" id="IPR036250">
    <property type="entry name" value="AcylCo_DH-like_C"/>
</dbReference>
<comment type="caution">
    <text evidence="10">The sequence shown here is derived from an EMBL/GenBank/DDBJ whole genome shotgun (WGS) entry which is preliminary data.</text>
</comment>
<keyword evidence="4 6" id="KW-0274">FAD</keyword>
<organism evidence="10 11">
    <name type="scientific">Ruegeria spongiae</name>
    <dbReference type="NCBI Taxonomy" id="2942209"/>
    <lineage>
        <taxon>Bacteria</taxon>
        <taxon>Pseudomonadati</taxon>
        <taxon>Pseudomonadota</taxon>
        <taxon>Alphaproteobacteria</taxon>
        <taxon>Rhodobacterales</taxon>
        <taxon>Roseobacteraceae</taxon>
        <taxon>Ruegeria</taxon>
    </lineage>
</organism>
<feature type="domain" description="Acyl-CoA oxidase/dehydrogenase middle" evidence="8">
    <location>
        <begin position="121"/>
        <end position="213"/>
    </location>
</feature>
<keyword evidence="3 6" id="KW-0285">Flavoprotein</keyword>
<evidence type="ECO:0000259" key="8">
    <source>
        <dbReference type="Pfam" id="PF02770"/>
    </source>
</evidence>
<evidence type="ECO:0000256" key="4">
    <source>
        <dbReference type="ARBA" id="ARBA00022827"/>
    </source>
</evidence>
<dbReference type="Gene3D" id="1.20.140.10">
    <property type="entry name" value="Butyryl-CoA Dehydrogenase, subunit A, domain 3"/>
    <property type="match status" value="1"/>
</dbReference>
<proteinExistence type="inferred from homology"/>
<dbReference type="SUPFAM" id="SSF47203">
    <property type="entry name" value="Acyl-CoA dehydrogenase C-terminal domain-like"/>
    <property type="match status" value="1"/>
</dbReference>
<protein>
    <submittedName>
        <fullName evidence="10">Acyl-CoA dehydrogenase</fullName>
    </submittedName>
</protein>
<feature type="domain" description="Acyl-CoA dehydrogenase/oxidase C-terminal" evidence="7">
    <location>
        <begin position="241"/>
        <end position="354"/>
    </location>
</feature>
<dbReference type="PANTHER" id="PTHR43884:SF20">
    <property type="entry name" value="ACYL-COA DEHYDROGENASE FADE28"/>
    <property type="match status" value="1"/>
</dbReference>
<dbReference type="RefSeq" id="WP_249706563.1">
    <property type="nucleotide sequence ID" value="NZ_JAMFMB010000002.1"/>
</dbReference>
<evidence type="ECO:0000313" key="11">
    <source>
        <dbReference type="Proteomes" id="UP001203880"/>
    </source>
</evidence>
<keyword evidence="11" id="KW-1185">Reference proteome</keyword>
<comment type="similarity">
    <text evidence="2 6">Belongs to the acyl-CoA dehydrogenase family.</text>
</comment>
<evidence type="ECO:0000256" key="1">
    <source>
        <dbReference type="ARBA" id="ARBA00001974"/>
    </source>
</evidence>
<feature type="domain" description="Acyl-CoA dehydrogenase/oxidase N-terminal" evidence="9">
    <location>
        <begin position="6"/>
        <end position="84"/>
    </location>
</feature>
<accession>A0ABT0PZ05</accession>
<dbReference type="Gene3D" id="1.10.540.10">
    <property type="entry name" value="Acyl-CoA dehydrogenase/oxidase, N-terminal domain"/>
    <property type="match status" value="1"/>
</dbReference>
<evidence type="ECO:0000256" key="3">
    <source>
        <dbReference type="ARBA" id="ARBA00022630"/>
    </source>
</evidence>
<evidence type="ECO:0000259" key="7">
    <source>
        <dbReference type="Pfam" id="PF00441"/>
    </source>
</evidence>
<dbReference type="InterPro" id="IPR013786">
    <property type="entry name" value="AcylCoA_DH/ox_N"/>
</dbReference>
<reference evidence="10" key="1">
    <citation type="submission" date="2022-05" db="EMBL/GenBank/DDBJ databases">
        <authorList>
            <person name="Park J.-S."/>
        </authorList>
    </citation>
    <scope>NUCLEOTIDE SEQUENCE</scope>
    <source>
        <strain evidence="10">2012CJ41-6</strain>
    </source>
</reference>
<gene>
    <name evidence="10" type="ORF">M3P21_02600</name>
</gene>
<dbReference type="EMBL" id="JAMFMB010000002">
    <property type="protein sequence ID" value="MCL6282407.1"/>
    <property type="molecule type" value="Genomic_DNA"/>
</dbReference>
<dbReference type="Pfam" id="PF02771">
    <property type="entry name" value="Acyl-CoA_dh_N"/>
    <property type="match status" value="1"/>
</dbReference>
<keyword evidence="5 6" id="KW-0560">Oxidoreductase</keyword>
<dbReference type="InterPro" id="IPR009075">
    <property type="entry name" value="AcylCo_DH/oxidase_C"/>
</dbReference>
<dbReference type="InterPro" id="IPR006091">
    <property type="entry name" value="Acyl-CoA_Oxase/DH_mid-dom"/>
</dbReference>
<dbReference type="Pfam" id="PF00441">
    <property type="entry name" value="Acyl-CoA_dh_1"/>
    <property type="match status" value="1"/>
</dbReference>
<dbReference type="Pfam" id="PF02770">
    <property type="entry name" value="Acyl-CoA_dh_M"/>
    <property type="match status" value="1"/>
</dbReference>
<dbReference type="InterPro" id="IPR037069">
    <property type="entry name" value="AcylCoA_DH/ox_N_sf"/>
</dbReference>
<dbReference type="InterPro" id="IPR046373">
    <property type="entry name" value="Acyl-CoA_Oxase/DH_mid-dom_sf"/>
</dbReference>
<evidence type="ECO:0000256" key="6">
    <source>
        <dbReference type="RuleBase" id="RU362125"/>
    </source>
</evidence>
<dbReference type="Gene3D" id="2.40.110.10">
    <property type="entry name" value="Butyryl-CoA Dehydrogenase, subunit A, domain 2"/>
    <property type="match status" value="1"/>
</dbReference>
<evidence type="ECO:0000259" key="9">
    <source>
        <dbReference type="Pfam" id="PF02771"/>
    </source>
</evidence>
<dbReference type="Proteomes" id="UP001203880">
    <property type="component" value="Unassembled WGS sequence"/>
</dbReference>